<dbReference type="EMBL" id="CP046400">
    <property type="protein sequence ID" value="QGY41028.1"/>
    <property type="molecule type" value="Genomic_DNA"/>
</dbReference>
<organism evidence="1 2">
    <name type="scientific">Pseudodesulfovibrio cashew</name>
    <dbReference type="NCBI Taxonomy" id="2678688"/>
    <lineage>
        <taxon>Bacteria</taxon>
        <taxon>Pseudomonadati</taxon>
        <taxon>Thermodesulfobacteriota</taxon>
        <taxon>Desulfovibrionia</taxon>
        <taxon>Desulfovibrionales</taxon>
        <taxon>Desulfovibrionaceae</taxon>
    </lineage>
</organism>
<dbReference type="RefSeq" id="WP_158948896.1">
    <property type="nucleotide sequence ID" value="NZ_CP046400.1"/>
</dbReference>
<accession>A0A6I6JJ97</accession>
<reference evidence="1 2" key="1">
    <citation type="submission" date="2019-11" db="EMBL/GenBank/DDBJ databases">
        <authorList>
            <person name="Zheng R.K."/>
            <person name="Sun C.M."/>
        </authorList>
    </citation>
    <scope>NUCLEOTIDE SEQUENCE [LARGE SCALE GENOMIC DNA]</scope>
    <source>
        <strain evidence="1 2">SRB007</strain>
    </source>
</reference>
<gene>
    <name evidence="1" type="ORF">GM415_13125</name>
</gene>
<name>A0A6I6JJ97_9BACT</name>
<keyword evidence="2" id="KW-1185">Reference proteome</keyword>
<proteinExistence type="predicted"/>
<sequence>MSDSSASMRYLSSLPELEPLFQGADHMDVKTIESNKALREFLAGLISYSPSWLQLLYRVRGMFVRLLGMRQEPMENPKLSPEEISFTPGDSFGFFTVTHGKEASFLAAMSEDKHLSAHILIAAEPLENGLNRFYAGTVVRYKHWTGPVYFNIIRPFHHLVVHFMIRHAVA</sequence>
<dbReference type="InterPro" id="IPR021295">
    <property type="entry name" value="DUF2867"/>
</dbReference>
<evidence type="ECO:0000313" key="1">
    <source>
        <dbReference type="EMBL" id="QGY41028.1"/>
    </source>
</evidence>
<evidence type="ECO:0000313" key="2">
    <source>
        <dbReference type="Proteomes" id="UP000428328"/>
    </source>
</evidence>
<dbReference type="KEGG" id="psel:GM415_13125"/>
<dbReference type="Pfam" id="PF11066">
    <property type="entry name" value="DUF2867"/>
    <property type="match status" value="1"/>
</dbReference>
<dbReference type="AlphaFoldDB" id="A0A6I6JJ97"/>
<protein>
    <submittedName>
        <fullName evidence="1">DUF2867 domain-containing protein</fullName>
    </submittedName>
</protein>
<dbReference type="Proteomes" id="UP000428328">
    <property type="component" value="Chromosome"/>
</dbReference>